<reference evidence="1" key="1">
    <citation type="submission" date="2021-01" db="EMBL/GenBank/DDBJ databases">
        <title>Modified the classification status of verrucomicrobia.</title>
        <authorList>
            <person name="Feng X."/>
        </authorList>
    </citation>
    <scope>NUCLEOTIDE SEQUENCE</scope>
    <source>
        <strain evidence="1">_KCTC 22039</strain>
    </source>
</reference>
<dbReference type="Proteomes" id="UP000624703">
    <property type="component" value="Unassembled WGS sequence"/>
</dbReference>
<gene>
    <name evidence="1" type="ORF">JIN82_08990</name>
</gene>
<accession>A0A8J7SMS5</accession>
<sequence>MVALLDDDGREGFNAVGATEALKAVKTYHRRFNWRKGGGGRKGPYKGTPFALHLRGE</sequence>
<comment type="caution">
    <text evidence="1">The sequence shown here is derived from an EMBL/GenBank/DDBJ whole genome shotgun (WGS) entry which is preliminary data.</text>
</comment>
<proteinExistence type="predicted"/>
<name>A0A8J7SMS5_9BACT</name>
<protein>
    <submittedName>
        <fullName evidence="1">Uncharacterized protein</fullName>
    </submittedName>
</protein>
<dbReference type="RefSeq" id="WP_200311293.1">
    <property type="nucleotide sequence ID" value="NZ_JAENIM010000039.1"/>
</dbReference>
<evidence type="ECO:0000313" key="1">
    <source>
        <dbReference type="EMBL" id="MBK1791283.1"/>
    </source>
</evidence>
<keyword evidence="2" id="KW-1185">Reference proteome</keyword>
<dbReference type="EMBL" id="JAENIM010000039">
    <property type="protein sequence ID" value="MBK1791283.1"/>
    <property type="molecule type" value="Genomic_DNA"/>
</dbReference>
<evidence type="ECO:0000313" key="2">
    <source>
        <dbReference type="Proteomes" id="UP000624703"/>
    </source>
</evidence>
<organism evidence="1 2">
    <name type="scientific">Persicirhabdus sediminis</name>
    <dbReference type="NCBI Taxonomy" id="454144"/>
    <lineage>
        <taxon>Bacteria</taxon>
        <taxon>Pseudomonadati</taxon>
        <taxon>Verrucomicrobiota</taxon>
        <taxon>Verrucomicrobiia</taxon>
        <taxon>Verrucomicrobiales</taxon>
        <taxon>Verrucomicrobiaceae</taxon>
        <taxon>Persicirhabdus</taxon>
    </lineage>
</organism>
<dbReference type="AlphaFoldDB" id="A0A8J7SMS5"/>